<evidence type="ECO:0000256" key="1">
    <source>
        <dbReference type="SAM" id="Phobius"/>
    </source>
</evidence>
<feature type="transmembrane region" description="Helical" evidence="1">
    <location>
        <begin position="31"/>
        <end position="55"/>
    </location>
</feature>
<comment type="caution">
    <text evidence="2">The sequence shown here is derived from an EMBL/GenBank/DDBJ whole genome shotgun (WGS) entry which is preliminary data.</text>
</comment>
<reference evidence="2 3" key="1">
    <citation type="submission" date="2019-07" db="EMBL/GenBank/DDBJ databases">
        <title>Genomic Encyclopedia of Type Strains, Phase I: the one thousand microbial genomes (KMG-I) project.</title>
        <authorList>
            <person name="Kyrpides N."/>
        </authorList>
    </citation>
    <scope>NUCLEOTIDE SEQUENCE [LARGE SCALE GENOMIC DNA]</scope>
    <source>
        <strain evidence="2 3">DSM 6562</strain>
    </source>
</reference>
<dbReference type="InterPro" id="IPR010001">
    <property type="entry name" value="BofA"/>
</dbReference>
<keyword evidence="1" id="KW-1133">Transmembrane helix</keyword>
<dbReference type="EMBL" id="VNHM01000003">
    <property type="protein sequence ID" value="TYO97017.1"/>
    <property type="molecule type" value="Genomic_DNA"/>
</dbReference>
<evidence type="ECO:0000313" key="2">
    <source>
        <dbReference type="EMBL" id="TYO97017.1"/>
    </source>
</evidence>
<proteinExistence type="predicted"/>
<dbReference type="Pfam" id="PF07441">
    <property type="entry name" value="BofA"/>
    <property type="match status" value="1"/>
</dbReference>
<dbReference type="AlphaFoldDB" id="A0A5S4ZY14"/>
<keyword evidence="1" id="KW-0472">Membrane</keyword>
<keyword evidence="1" id="KW-0812">Transmembrane</keyword>
<accession>A0A5S4ZY14</accession>
<sequence>MMEWQLVIIVLAVLAGLYIANTFMYRPLRRLLSLAVCLVTGTVLITLLNWCLSFFNMHVAFNLFTVLVAGILHLPGLVMLVVLSRWFV</sequence>
<name>A0A5S4ZY14_9FIRM</name>
<organism evidence="2 3">
    <name type="scientific">Desulfallas thermosapovorans DSM 6562</name>
    <dbReference type="NCBI Taxonomy" id="1121431"/>
    <lineage>
        <taxon>Bacteria</taxon>
        <taxon>Bacillati</taxon>
        <taxon>Bacillota</taxon>
        <taxon>Clostridia</taxon>
        <taxon>Eubacteriales</taxon>
        <taxon>Desulfallaceae</taxon>
        <taxon>Desulfallas</taxon>
    </lineage>
</organism>
<gene>
    <name evidence="2" type="ORF">LX24_00827</name>
</gene>
<protein>
    <submittedName>
        <fullName evidence="2">Inhibitor of the pro-sigma K processing machinery</fullName>
    </submittedName>
</protein>
<keyword evidence="3" id="KW-1185">Reference proteome</keyword>
<evidence type="ECO:0000313" key="3">
    <source>
        <dbReference type="Proteomes" id="UP000323166"/>
    </source>
</evidence>
<dbReference type="RefSeq" id="WP_166510872.1">
    <property type="nucleotide sequence ID" value="NZ_VNHM01000003.1"/>
</dbReference>
<feature type="transmembrane region" description="Helical" evidence="1">
    <location>
        <begin position="61"/>
        <end position="83"/>
    </location>
</feature>
<dbReference type="Proteomes" id="UP000323166">
    <property type="component" value="Unassembled WGS sequence"/>
</dbReference>
<feature type="transmembrane region" description="Helical" evidence="1">
    <location>
        <begin position="6"/>
        <end position="24"/>
    </location>
</feature>